<dbReference type="GO" id="GO:0003779">
    <property type="term" value="F:actin binding"/>
    <property type="evidence" value="ECO:0007669"/>
    <property type="project" value="InterPro"/>
</dbReference>
<evidence type="ECO:0000256" key="5">
    <source>
        <dbReference type="SAM" id="Coils"/>
    </source>
</evidence>
<feature type="domain" description="GBD/FH3" evidence="8">
    <location>
        <begin position="103"/>
        <end position="471"/>
    </location>
</feature>
<keyword evidence="12" id="KW-1185">Reference proteome</keyword>
<name>A0A835NII6_9PASS</name>
<dbReference type="InterPro" id="IPR044933">
    <property type="entry name" value="DIA_GBD_sf"/>
</dbReference>
<comment type="caution">
    <text evidence="10">The sequence shown here is derived from an EMBL/GenBank/DDBJ whole genome shotgun (WGS) entry which is preliminary data.</text>
</comment>
<dbReference type="PANTHER" id="PTHR45691:SF9">
    <property type="entry name" value="PROTEIN DIAPHANOUS HOMOLOG 3"/>
    <property type="match status" value="1"/>
</dbReference>
<evidence type="ECO:0000259" key="8">
    <source>
        <dbReference type="PROSITE" id="PS51232"/>
    </source>
</evidence>
<dbReference type="Gene3D" id="1.10.20.40">
    <property type="entry name" value="Formin, diaphanous GTPase-binding domain"/>
    <property type="match status" value="1"/>
</dbReference>
<feature type="coiled-coil region" evidence="5">
    <location>
        <begin position="850"/>
        <end position="877"/>
    </location>
</feature>
<feature type="compositionally biased region" description="Polar residues" evidence="6">
    <location>
        <begin position="1035"/>
        <end position="1045"/>
    </location>
</feature>
<dbReference type="InterPro" id="IPR016024">
    <property type="entry name" value="ARM-type_fold"/>
</dbReference>
<feature type="domain" description="FH2" evidence="9">
    <location>
        <begin position="582"/>
        <end position="969"/>
    </location>
</feature>
<evidence type="ECO:0008006" key="13">
    <source>
        <dbReference type="Google" id="ProtNLM"/>
    </source>
</evidence>
<gene>
    <name evidence="11" type="ORF">IHE44_0005331</name>
    <name evidence="10" type="ORF">IHE44_005578</name>
</gene>
<reference evidence="11" key="3">
    <citation type="submission" date="2022-01" db="EMBL/GenBank/DDBJ databases">
        <authorList>
            <person name="Rubenstein D.R."/>
        </authorList>
    </citation>
    <scope>NUCLEOTIDE SEQUENCE</scope>
    <source>
        <strain evidence="11">SS15</strain>
        <tissue evidence="11">Liver</tissue>
    </source>
</reference>
<evidence type="ECO:0000256" key="2">
    <source>
        <dbReference type="ARBA" id="ARBA00008214"/>
    </source>
</evidence>
<reference evidence="11 12" key="2">
    <citation type="journal article" date="2021" name="J. Hered.">
        <title>Feather Gene Expression Elucidates the Developmental Basis of Plumage Iridescence in African Starlings.</title>
        <authorList>
            <person name="Rubenstein D.R."/>
            <person name="Corvelo A."/>
            <person name="MacManes M.D."/>
            <person name="Maia R."/>
            <person name="Narzisi G."/>
            <person name="Rousaki A."/>
            <person name="Vandenabeele P."/>
            <person name="Shawkey M.D."/>
            <person name="Solomon J."/>
        </authorList>
    </citation>
    <scope>NUCLEOTIDE SEQUENCE [LARGE SCALE GENOMIC DNA]</scope>
    <source>
        <strain evidence="11">SS15</strain>
    </source>
</reference>
<dbReference type="PROSITE" id="PS51232">
    <property type="entry name" value="GBD_FH3"/>
    <property type="match status" value="1"/>
</dbReference>
<feature type="domain" description="DAD" evidence="7">
    <location>
        <begin position="992"/>
        <end position="1022"/>
    </location>
</feature>
<evidence type="ECO:0000313" key="12">
    <source>
        <dbReference type="Proteomes" id="UP000618051"/>
    </source>
</evidence>
<accession>A0A835NII6</accession>
<comment type="subcellular location">
    <subcellularLocation>
        <location evidence="1">Cytoplasm</location>
    </subcellularLocation>
</comment>
<dbReference type="FunFam" id="1.20.58.630:FF:000001">
    <property type="entry name" value="Diaphanous related formin 1"/>
    <property type="match status" value="1"/>
</dbReference>
<comment type="similarity">
    <text evidence="2">Belongs to the formin homology family. Diaphanous subfamily.</text>
</comment>
<feature type="coiled-coil region" evidence="5">
    <location>
        <begin position="446"/>
        <end position="480"/>
    </location>
</feature>
<dbReference type="OrthoDB" id="1104827at2759"/>
<dbReference type="Gene3D" id="6.10.30.30">
    <property type="match status" value="1"/>
</dbReference>
<dbReference type="InterPro" id="IPR010473">
    <property type="entry name" value="GTPase-bd"/>
</dbReference>
<feature type="compositionally biased region" description="Basic and acidic residues" evidence="6">
    <location>
        <begin position="1183"/>
        <end position="1192"/>
    </location>
</feature>
<evidence type="ECO:0000256" key="6">
    <source>
        <dbReference type="SAM" id="MobiDB-lite"/>
    </source>
</evidence>
<dbReference type="GO" id="GO:0030041">
    <property type="term" value="P:actin filament polymerization"/>
    <property type="evidence" value="ECO:0007669"/>
    <property type="project" value="TreeGrafter"/>
</dbReference>
<dbReference type="Pfam" id="PF06367">
    <property type="entry name" value="Drf_FH3"/>
    <property type="match status" value="1"/>
</dbReference>
<dbReference type="GO" id="GO:0031267">
    <property type="term" value="F:small GTPase binding"/>
    <property type="evidence" value="ECO:0007669"/>
    <property type="project" value="InterPro"/>
</dbReference>
<dbReference type="SUPFAM" id="SSF48371">
    <property type="entry name" value="ARM repeat"/>
    <property type="match status" value="1"/>
</dbReference>
<evidence type="ECO:0000313" key="10">
    <source>
        <dbReference type="EMBL" id="KAG0115656.1"/>
    </source>
</evidence>
<feature type="compositionally biased region" description="Basic and acidic residues" evidence="6">
    <location>
        <begin position="1019"/>
        <end position="1032"/>
    </location>
</feature>
<organism evidence="10">
    <name type="scientific">Lamprotornis superbus</name>
    <dbReference type="NCBI Taxonomy" id="245042"/>
    <lineage>
        <taxon>Eukaryota</taxon>
        <taxon>Metazoa</taxon>
        <taxon>Chordata</taxon>
        <taxon>Craniata</taxon>
        <taxon>Vertebrata</taxon>
        <taxon>Euteleostomi</taxon>
        <taxon>Archelosauria</taxon>
        <taxon>Archosauria</taxon>
        <taxon>Dinosauria</taxon>
        <taxon>Saurischia</taxon>
        <taxon>Theropoda</taxon>
        <taxon>Coelurosauria</taxon>
        <taxon>Aves</taxon>
        <taxon>Neognathae</taxon>
        <taxon>Neoaves</taxon>
        <taxon>Telluraves</taxon>
        <taxon>Australaves</taxon>
        <taxon>Passeriformes</taxon>
        <taxon>Sturnidae</taxon>
        <taxon>Lamprotornis</taxon>
    </lineage>
</organism>
<proteinExistence type="inferred from homology"/>
<feature type="region of interest" description="Disordered" evidence="6">
    <location>
        <begin position="69"/>
        <end position="96"/>
    </location>
</feature>
<dbReference type="InterPro" id="IPR014768">
    <property type="entry name" value="GBD/FH3_dom"/>
</dbReference>
<dbReference type="InterPro" id="IPR051412">
    <property type="entry name" value="Formin_Homology_Diaphanous_sf"/>
</dbReference>
<keyword evidence="3" id="KW-0963">Cytoplasm</keyword>
<feature type="region of interest" description="Disordered" evidence="6">
    <location>
        <begin position="952"/>
        <end position="1048"/>
    </location>
</feature>
<evidence type="ECO:0000259" key="7">
    <source>
        <dbReference type="PROSITE" id="PS51231"/>
    </source>
</evidence>
<dbReference type="PROSITE" id="PS51444">
    <property type="entry name" value="FH2"/>
    <property type="match status" value="1"/>
</dbReference>
<dbReference type="Proteomes" id="UP000618051">
    <property type="component" value="Unassembled WGS sequence"/>
</dbReference>
<dbReference type="PANTHER" id="PTHR45691">
    <property type="entry name" value="PROTEIN DIAPHANOUS"/>
    <property type="match status" value="1"/>
</dbReference>
<dbReference type="InterPro" id="IPR015425">
    <property type="entry name" value="FH2_Formin"/>
</dbReference>
<feature type="compositionally biased region" description="Pro residues" evidence="6">
    <location>
        <begin position="515"/>
        <end position="542"/>
    </location>
</feature>
<dbReference type="Pfam" id="PF06371">
    <property type="entry name" value="Drf_GBD"/>
    <property type="match status" value="1"/>
</dbReference>
<dbReference type="Pfam" id="PF06345">
    <property type="entry name" value="Drf_DAD"/>
    <property type="match status" value="1"/>
</dbReference>
<feature type="region of interest" description="Disordered" evidence="6">
    <location>
        <begin position="1"/>
        <end position="52"/>
    </location>
</feature>
<dbReference type="SMART" id="SM01140">
    <property type="entry name" value="Drf_GBD"/>
    <property type="match status" value="1"/>
</dbReference>
<reference evidence="10" key="1">
    <citation type="submission" date="2020-10" db="EMBL/GenBank/DDBJ databases">
        <title>Feather gene expression reveals the developmental basis of iridescence in African starlings.</title>
        <authorList>
            <person name="Rubenstein D.R."/>
        </authorList>
    </citation>
    <scope>NUCLEOTIDE SEQUENCE</scope>
    <source>
        <strain evidence="10">SS15</strain>
        <tissue evidence="10">Liver</tissue>
    </source>
</reference>
<evidence type="ECO:0000259" key="9">
    <source>
        <dbReference type="PROSITE" id="PS51444"/>
    </source>
</evidence>
<dbReference type="InterPro" id="IPR010472">
    <property type="entry name" value="FH3_dom"/>
</dbReference>
<feature type="compositionally biased region" description="Basic and acidic residues" evidence="6">
    <location>
        <begin position="952"/>
        <end position="991"/>
    </location>
</feature>
<dbReference type="InterPro" id="IPR014767">
    <property type="entry name" value="DAD_dom"/>
</dbReference>
<dbReference type="GO" id="GO:0005737">
    <property type="term" value="C:cytoplasm"/>
    <property type="evidence" value="ECO:0007669"/>
    <property type="project" value="UniProtKB-SubCell"/>
</dbReference>
<dbReference type="GO" id="GO:0005884">
    <property type="term" value="C:actin filament"/>
    <property type="evidence" value="ECO:0007669"/>
    <property type="project" value="TreeGrafter"/>
</dbReference>
<dbReference type="InterPro" id="IPR010465">
    <property type="entry name" value="Drf_DAD"/>
</dbReference>
<keyword evidence="4 5" id="KW-0175">Coiled coil</keyword>
<evidence type="ECO:0000256" key="1">
    <source>
        <dbReference type="ARBA" id="ARBA00004496"/>
    </source>
</evidence>
<evidence type="ECO:0000256" key="3">
    <source>
        <dbReference type="ARBA" id="ARBA00022490"/>
    </source>
</evidence>
<sequence>MEPPRPRYCAPSSPPGRGGRENKGLRRKGPPGAGSAGGPEEAADSRKPKFHLNIKTLTDDVLDRFASIRIPRSKKERPPLPHMKQSHSTDWSSTSMDQEDFATKTLSEREIIALFEKMMEDMNLNEDKKMPLREKDFNTKKEMVMQYISTASKSGSLKNSRKISPQEFIQDLKSGSTDERLVTCLESLRVSLTSNPVSWVENFGREGLGLLLDVLERLVETKNQDRLVKRSQHKVIQCLRAFMNNKYGLERILGEERSLLLLTKAIDPKQTNMMTDIVKLLSAMCIVGEENILEKILEAVTAAAEKRNVDRFSPIVEGLQDNSVQLQVACMQLINALVTSPDDLDFRLHIRNEFMRSGLKEILPQLQCIKNEALDIQLKYFKLIEECVSQIVLHRNGTDPDFTYRKRLDINFSHLLDVCVDKARLEECEERASELSRKFEKDFVVHQETQALLQKKEEKINELETELQAFKSQLMASEIRRVGNTISYGSVPPGFLPSTRGDASVVPLEGAGPHQFPPPPPPPLPSNGAIPPPPPPPPPPPLLNSLGAPLGFGGAPPPPPLPGLPGIHWSPPSCALPFGMKPKKEFKPEVTMKRLNWSKIRPQEMTESCFWVKAEEDKYENADMLSKLELTFCCQKRVKKEEEDFEEKKSIKKRIKELKVLDPKIAQNLSIFLGSFRVPYEEIKMMILEVDETQLSESMIQNLIKHLPEQEQLNALSKFKNEYNNLSEPEQFGVVMSNVKRLRPRLSAILFKLQFEEQVNSIKPDIMAVSAACEEIKKSKSFSKLLELVLLMGNYMNAGSRNAQTFGYNLSSLCKLKDTKSADQKTTLLHFLVEVCEESYQDVLNFVDDFQHLDKATENLEKSLKHMESQLQQLEKDLQTFPAPEDKHDNFLVHAKEDFQKVSRMHENMEKLYQNVMGYYAIDLKKVSVEEFLTDLNNFRMMFMQAVKENLRRREAEEKQRRAKIAKEKAEKEKLERQQKKKRLLEMKTEGEETGVMDSLLEALQSGAAFRDRRKRTPRSKENQKGQPEKPCSHHSISLNSTRSPVSKEVTYDVETSSKMLNKTVGRKEACHGEGLKQQMSLVLTEEEVMGKAKHTIFQDCCRHGVKNKSIGSYVLWKGFSPVNMSSTQLISLSAVFPVITRTGDDGKVIEPNCYPHTAEVLTAPSSPGALLPAVVCQTQKVKDRDTERDKVLPPTAQPTATTGKDSRMGEGRRDAVNYSWLVVEHLVSMTFVDYFMIPNPELFCVCVCMSHRGIPVMERTRDPPCITNLRVSTGSYTERESSESQFLHLPACLVTLPQLHLTPWGWQAAVGQVDTGLDLVQEAHVAQP</sequence>
<dbReference type="EMBL" id="JADDUC020000002">
    <property type="protein sequence ID" value="KAI1241831.1"/>
    <property type="molecule type" value="Genomic_DNA"/>
</dbReference>
<feature type="compositionally biased region" description="Polar residues" evidence="6">
    <location>
        <begin position="86"/>
        <end position="96"/>
    </location>
</feature>
<evidence type="ECO:0000313" key="11">
    <source>
        <dbReference type="EMBL" id="KAI1241831.1"/>
    </source>
</evidence>
<feature type="region of interest" description="Disordered" evidence="6">
    <location>
        <begin position="1183"/>
        <end position="1211"/>
    </location>
</feature>
<protein>
    <recommendedName>
        <fullName evidence="13">Diaphanous related formin 3</fullName>
    </recommendedName>
</protein>
<dbReference type="SMART" id="SM01139">
    <property type="entry name" value="Drf_FH3"/>
    <property type="match status" value="1"/>
</dbReference>
<dbReference type="Gene3D" id="1.25.10.10">
    <property type="entry name" value="Leucine-rich Repeat Variant"/>
    <property type="match status" value="1"/>
</dbReference>
<dbReference type="PROSITE" id="PS51231">
    <property type="entry name" value="DAD"/>
    <property type="match status" value="1"/>
</dbReference>
<dbReference type="Gene3D" id="1.20.58.630">
    <property type="match status" value="1"/>
</dbReference>
<evidence type="ECO:0000256" key="4">
    <source>
        <dbReference type="ARBA" id="ARBA00023054"/>
    </source>
</evidence>
<dbReference type="InterPro" id="IPR011989">
    <property type="entry name" value="ARM-like"/>
</dbReference>
<feature type="region of interest" description="Disordered" evidence="6">
    <location>
        <begin position="499"/>
        <end position="556"/>
    </location>
</feature>
<dbReference type="EMBL" id="JADDUC010000210">
    <property type="protein sequence ID" value="KAG0115656.1"/>
    <property type="molecule type" value="Genomic_DNA"/>
</dbReference>
<dbReference type="SMART" id="SM00498">
    <property type="entry name" value="FH2"/>
    <property type="match status" value="1"/>
</dbReference>
<dbReference type="Pfam" id="PF02181">
    <property type="entry name" value="FH2"/>
    <property type="match status" value="1"/>
</dbReference>
<dbReference type="InterPro" id="IPR042201">
    <property type="entry name" value="FH2_Formin_sf"/>
</dbReference>
<dbReference type="SUPFAM" id="SSF101447">
    <property type="entry name" value="Formin homology 2 domain (FH2 domain)"/>
    <property type="match status" value="1"/>
</dbReference>
<dbReference type="Gene3D" id="1.20.58.2220">
    <property type="entry name" value="Formin, FH2 domain"/>
    <property type="match status" value="1"/>
</dbReference>